<evidence type="ECO:0000256" key="10">
    <source>
        <dbReference type="ARBA" id="ARBA00023211"/>
    </source>
</evidence>
<proteinExistence type="inferred from homology"/>
<dbReference type="InterPro" id="IPR033114">
    <property type="entry name" value="HNH_CAS9"/>
</dbReference>
<dbReference type="RefSeq" id="WP_133398176.1">
    <property type="nucleotide sequence ID" value="NZ_SNAA01000032.1"/>
</dbReference>
<evidence type="ECO:0000256" key="9">
    <source>
        <dbReference type="ARBA" id="ARBA00023125"/>
    </source>
</evidence>
<feature type="active site" description="For RuvC-like nuclease domain" evidence="12">
    <location>
        <position position="8"/>
    </location>
</feature>
<comment type="similarity">
    <text evidence="12">Belongs to the CRISPR-associated Cas9 family.</text>
</comment>
<dbReference type="PROSITE" id="PS51749">
    <property type="entry name" value="HNH_CAS9"/>
    <property type="match status" value="1"/>
</dbReference>
<evidence type="ECO:0000313" key="14">
    <source>
        <dbReference type="EMBL" id="TDL74159.1"/>
    </source>
</evidence>
<keyword evidence="7 12" id="KW-0694">RNA-binding</keyword>
<evidence type="ECO:0000256" key="6">
    <source>
        <dbReference type="ARBA" id="ARBA00022842"/>
    </source>
</evidence>
<dbReference type="GO" id="GO:0051607">
    <property type="term" value="P:defense response to virus"/>
    <property type="evidence" value="ECO:0007669"/>
    <property type="project" value="UniProtKB-UniRule"/>
</dbReference>
<evidence type="ECO:0000256" key="11">
    <source>
        <dbReference type="ARBA" id="ARBA00046380"/>
    </source>
</evidence>
<feature type="active site" description="Proton acceptor for HNH nuclease domain" evidence="12">
    <location>
        <position position="625"/>
    </location>
</feature>
<feature type="domain" description="HNH Cas9-type" evidence="13">
    <location>
        <begin position="545"/>
        <end position="704"/>
    </location>
</feature>
<dbReference type="GO" id="GO:0043571">
    <property type="term" value="P:maintenance of CRISPR repeat elements"/>
    <property type="evidence" value="ECO:0007669"/>
    <property type="project" value="UniProtKB-UniRule"/>
</dbReference>
<keyword evidence="8 12" id="KW-0051">Antiviral defense</keyword>
<keyword evidence="10" id="KW-0464">Manganese</keyword>
<dbReference type="Pfam" id="PF18541">
    <property type="entry name" value="RuvC_III"/>
    <property type="match status" value="1"/>
</dbReference>
<comment type="caution">
    <text evidence="14">The sequence shown here is derived from an EMBL/GenBank/DDBJ whole genome shotgun (WGS) entry which is preliminary data.</text>
</comment>
<reference evidence="14 15" key="1">
    <citation type="submission" date="2019-03" db="EMBL/GenBank/DDBJ databases">
        <title>Primorskyibacter sp. SS33 isolated from sediments.</title>
        <authorList>
            <person name="Xunke S."/>
        </authorList>
    </citation>
    <scope>NUCLEOTIDE SEQUENCE [LARGE SCALE GENOMIC DNA]</scope>
    <source>
        <strain evidence="14 15">SS33</strain>
    </source>
</reference>
<comment type="cofactor">
    <cofactor evidence="1">
        <name>Mg(2+)</name>
        <dbReference type="ChEBI" id="CHEBI:18420"/>
    </cofactor>
</comment>
<evidence type="ECO:0000256" key="7">
    <source>
        <dbReference type="ARBA" id="ARBA00022884"/>
    </source>
</evidence>
<dbReference type="Pfam" id="PF18470">
    <property type="entry name" value="Cas9_a"/>
    <property type="match status" value="1"/>
</dbReference>
<accession>A0A4V3B847</accession>
<keyword evidence="5 12" id="KW-0378">Hydrolase</keyword>
<dbReference type="GO" id="GO:0004519">
    <property type="term" value="F:endonuclease activity"/>
    <property type="evidence" value="ECO:0007669"/>
    <property type="project" value="UniProtKB-UniRule"/>
</dbReference>
<dbReference type="InterPro" id="IPR040619">
    <property type="entry name" value="Cas9_alpha-helical_lobe"/>
</dbReference>
<dbReference type="InterPro" id="IPR003615">
    <property type="entry name" value="HNH_nuc"/>
</dbReference>
<dbReference type="Gene3D" id="3.30.420.10">
    <property type="entry name" value="Ribonuclease H-like superfamily/Ribonuclease H"/>
    <property type="match status" value="3"/>
</dbReference>
<keyword evidence="9 12" id="KW-0238">DNA-binding</keyword>
<dbReference type="GO" id="GO:0046872">
    <property type="term" value="F:metal ion binding"/>
    <property type="evidence" value="ECO:0007669"/>
    <property type="project" value="UniProtKB-UniRule"/>
</dbReference>
<gene>
    <name evidence="12" type="primary">cas9</name>
    <name evidence="14" type="ORF">E2L08_16435</name>
</gene>
<keyword evidence="4 12" id="KW-0255">Endonuclease</keyword>
<dbReference type="NCBIfam" id="TIGR01865">
    <property type="entry name" value="cas_Csn1"/>
    <property type="match status" value="1"/>
</dbReference>
<dbReference type="Pfam" id="PF13395">
    <property type="entry name" value="HNH_4"/>
    <property type="match status" value="1"/>
</dbReference>
<comment type="subunit">
    <text evidence="11 12">Monomer. Binds crRNA and tracrRNA.</text>
</comment>
<evidence type="ECO:0000259" key="13">
    <source>
        <dbReference type="PROSITE" id="PS51749"/>
    </source>
</evidence>
<organism evidence="14 15">
    <name type="scientific">Palleronia sediminis</name>
    <dbReference type="NCBI Taxonomy" id="2547833"/>
    <lineage>
        <taxon>Bacteria</taxon>
        <taxon>Pseudomonadati</taxon>
        <taxon>Pseudomonadota</taxon>
        <taxon>Alphaproteobacteria</taxon>
        <taxon>Rhodobacterales</taxon>
        <taxon>Roseobacteraceae</taxon>
        <taxon>Palleronia</taxon>
    </lineage>
</organism>
<evidence type="ECO:0000256" key="3">
    <source>
        <dbReference type="ARBA" id="ARBA00022723"/>
    </source>
</evidence>
<keyword evidence="2 12" id="KW-0540">Nuclease</keyword>
<evidence type="ECO:0000256" key="1">
    <source>
        <dbReference type="ARBA" id="ARBA00001946"/>
    </source>
</evidence>
<dbReference type="InterPro" id="IPR028629">
    <property type="entry name" value="Cas9"/>
</dbReference>
<dbReference type="GO" id="GO:0003677">
    <property type="term" value="F:DNA binding"/>
    <property type="evidence" value="ECO:0007669"/>
    <property type="project" value="UniProtKB-UniRule"/>
</dbReference>
<dbReference type="EMBL" id="SNAA01000032">
    <property type="protein sequence ID" value="TDL74159.1"/>
    <property type="molecule type" value="Genomic_DNA"/>
</dbReference>
<dbReference type="GO" id="GO:0003723">
    <property type="term" value="F:RNA binding"/>
    <property type="evidence" value="ECO:0007669"/>
    <property type="project" value="UniProtKB-UniRule"/>
</dbReference>
<keyword evidence="6" id="KW-0460">Magnesium</keyword>
<protein>
    <recommendedName>
        <fullName evidence="12">CRISPR-associated endonuclease Cas9</fullName>
        <ecNumber evidence="12">3.1.-.-</ecNumber>
    </recommendedName>
</protein>
<dbReference type="InterPro" id="IPR041383">
    <property type="entry name" value="RuvC_III"/>
</dbReference>
<comment type="domain">
    <text evidence="12">Has 2 endonuclease domains. The discontinuous RuvC-like domain cleaves the target DNA noncomplementary to crRNA while the HNH nuclease domain cleaves the target DNA complementary to crRNA.</text>
</comment>
<evidence type="ECO:0000256" key="12">
    <source>
        <dbReference type="HAMAP-Rule" id="MF_01480"/>
    </source>
</evidence>
<keyword evidence="15" id="KW-1185">Reference proteome</keyword>
<sequence length="1098" mass="124341">MPVRFAFDLGTTSIGWAVYDLDPALWKTVHKARLTGLRKLGVRLFDDGRDPQTGDSHAANRRLPRAMRRQQDRRLARRDRLERDLMETGLLPPPGLERDRLFTCAHPYQTCAEADDADCRNPYRLRALAATGKISLHDLGRALWHISKHRGFASNRKTDPDEDDTGLIKSAARALAETLTETGHATYGTYLWSRLKAGEGVRVRPQGEGAEKHYDFYPTRQMLDNEFDAIWTEQAKHHSELTDAVRDRLRETIFFQRPLRPVDPGRCTFFPQKPRLPRWHPSAQAFLILQQLGHLRIIRETHEERLDPDKHRVLFDALNGGQKMTWTQVRKTLGLTSQDDLNLHSGGLKHLHFNQVAAALLGTKKPGPLAEQWPGYDTATREQILAKLADTENPDALRDWLTGTLALDAHTAAAVEKVRLPDGHLRFCREATEAMVAEMRSGDVLTYNEAVNRAPLLSGIDFTDSRPEKGVCTLPYYNELDHMQRLLGNGTGNPEHPHDMRLGRITNPTVHIALNQFRRVINGLIAEYGKPAQVVLEATRDLGRSPREKAEIEKTIKANEKRNDRYRADLEEAGYLKPGQRVGDLFLKMRLWEELGRNEADRCSPFTGRPIGLHDLHSDAVEIEHILPFGETLDNSPANKTLAFRDENRRKGKLSPGEAAELGIFDQEAMIERTKHLPRNKAWRFLPDAMEVFEEQKSFEDRQLHATGYLAKVVRGYAETLFDKTDVDGTERRHIWMLPGRMTALLRHRWGLNLSDHNRKNRDDHRHHAIDAAVIGVIDRAIITQLQKAAKQHGADALSRVLPAPPEPFEGFRDAVMTAIRDVRASHRARHVTADATDPSQTSGRLHEATAYGPVRDVPENQADLTIGNVVVRKPVTALTAKEIGLVRDVAIRHDLQEATAPARAPDLPKTEADKVRAKLLAEWSARTGHRRLRLLKAEASVRAVHDSNGTAYKYHAPGENACLDIIDVDGTWRCHALTLWDANSGQNTHWRDLYPDASFIMRLHKEDTLQLFDWDDEEGTVIPGSNAIKRVVRLSPSNNVVYLAGLNEAGKLQQRHGNEEDDFTWDFANISKLKFRRARRVRIDELGKVHTIPHGKV</sequence>
<dbReference type="GO" id="GO:0016787">
    <property type="term" value="F:hydrolase activity"/>
    <property type="evidence" value="ECO:0007669"/>
    <property type="project" value="UniProtKB-KW"/>
</dbReference>
<dbReference type="InterPro" id="IPR036397">
    <property type="entry name" value="RNaseH_sf"/>
</dbReference>
<evidence type="ECO:0000256" key="2">
    <source>
        <dbReference type="ARBA" id="ARBA00022722"/>
    </source>
</evidence>
<evidence type="ECO:0000256" key="5">
    <source>
        <dbReference type="ARBA" id="ARBA00022801"/>
    </source>
</evidence>
<evidence type="ECO:0000256" key="8">
    <source>
        <dbReference type="ARBA" id="ARBA00023118"/>
    </source>
</evidence>
<dbReference type="AlphaFoldDB" id="A0A4V3B847"/>
<comment type="function">
    <text evidence="12">CRISPR (clustered regularly interspaced short palindromic repeat) is an adaptive immune system that provides protection against mobile genetic elements (viruses, transposable elements and conjugative plasmids). CRISPR clusters contain spacers, sequences complementary to antecedent mobile elements, and target invading nucleic acids. CRISPR clusters are transcribed and processed into CRISPR RNA (crRNA). In type II CRISPR systems correct processing of pre-crRNA requires a trans-encoded small RNA (tracrRNA), endogenous ribonuclease 3 (rnc) and this protein. The tracrRNA serves as a guide for ribonuclease 3-aided processing of pre-crRNA. Subsequently Cas9/crRNA/tracrRNA endonucleolytically cleaves linear or circular dsDNA target complementary to the spacer; Cas9 is inactive in the absence of the 2 guide RNAs (gRNA). Cas9 recognizes the protospacer adjacent motif (PAM) in the CRISPR repeat sequences to help distinguish self versus nonself, as targets within the bacterial CRISPR locus do not have PAMs. PAM recognition is also required for catalytic activity.</text>
</comment>
<keyword evidence="3" id="KW-0479">Metal-binding</keyword>
<dbReference type="Proteomes" id="UP000295701">
    <property type="component" value="Unassembled WGS sequence"/>
</dbReference>
<name>A0A4V3B847_9RHOB</name>
<evidence type="ECO:0000256" key="4">
    <source>
        <dbReference type="ARBA" id="ARBA00022759"/>
    </source>
</evidence>
<dbReference type="OrthoDB" id="9777169at2"/>
<evidence type="ECO:0000313" key="15">
    <source>
        <dbReference type="Proteomes" id="UP000295701"/>
    </source>
</evidence>
<dbReference type="EC" id="3.1.-.-" evidence="12"/>
<comment type="caution">
    <text evidence="12">Lacks conserved residue(s) required for the propagation of feature annotation.</text>
</comment>
<dbReference type="HAMAP" id="MF_01480">
    <property type="entry name" value="Cas9"/>
    <property type="match status" value="1"/>
</dbReference>